<keyword evidence="2" id="KW-1185">Reference proteome</keyword>
<proteinExistence type="predicted"/>
<accession>A0ABV9V1K1</accession>
<sequence length="683" mass="72240">MHRNLAEAARAALAVACVPGTDGRAAVPAPRRWRSTTTTVVADTCVRGDLGFVLLLHRRKDGLVAEELFFSTREGTGAWGAAEHLSGSGGIPDLTSPEEAAAVLRGWSMTVLGDSWTLLHTGRPQADDGYEPMRFHVLLVDENVGHLDIEDSTAGASPASHRLRKPLTSRVALLALFPGECVTVRTRAEAGAGVRSVGEPVELTGSEAVAGAPGRSTRSGWGRTGSTCRPVAHVPPRRCAYSVIIPCWCHAADPSSITVLIRRRRCPDQVQGVGTLKTARHWRAAAVLLLPVLTGTAGCAAGDRPDAGEAVYGQPLAEQFQAATDATRDAGTAAFLSTLTYGAAGGDAVHRAKGSQDYERGTSLAKLGFSAHRHFPRETLEFLQVSAPEGGQAVATAEDDVYVRHGASAWLRYTPEAVNELGETTGVIAAHAAGDVAPYSGTLADIVPRAIPREKPERRADGSRVYRVTVLPEVAAEVLPRDLQSLQGDWGAVPVQLTVRLDAEGRLASAAADLGPVLARLHEQKVLVDVKRLRAAYELSDFGKPVKAKGPDSSGEPVVDARTTLVPIATLKKGRCATTGATGLATTAVVRPVDCTARHDLRVLAQVKVDRTFPGERDIADGDGYARTQCERASFTAPDDWRRGGRYAEGFGFVGASGVSIGFHGGETETTVTGDYTCYLRTA</sequence>
<gene>
    <name evidence="1" type="ORF">ACFPL4_01555</name>
</gene>
<evidence type="ECO:0000313" key="2">
    <source>
        <dbReference type="Proteomes" id="UP001595908"/>
    </source>
</evidence>
<protein>
    <recommendedName>
        <fullName evidence="3">Lipoprotein</fullName>
    </recommendedName>
</protein>
<dbReference type="RefSeq" id="WP_244300063.1">
    <property type="nucleotide sequence ID" value="NZ_JBHSJE010000001.1"/>
</dbReference>
<evidence type="ECO:0008006" key="3">
    <source>
        <dbReference type="Google" id="ProtNLM"/>
    </source>
</evidence>
<dbReference type="Proteomes" id="UP001595908">
    <property type="component" value="Unassembled WGS sequence"/>
</dbReference>
<name>A0ABV9V1K1_STRAZ</name>
<organism evidence="1 2">
    <name type="scientific">Streptomyces atroolivaceus</name>
    <dbReference type="NCBI Taxonomy" id="66869"/>
    <lineage>
        <taxon>Bacteria</taxon>
        <taxon>Bacillati</taxon>
        <taxon>Actinomycetota</taxon>
        <taxon>Actinomycetes</taxon>
        <taxon>Kitasatosporales</taxon>
        <taxon>Streptomycetaceae</taxon>
        <taxon>Streptomyces</taxon>
    </lineage>
</organism>
<dbReference type="EMBL" id="JBHSJE010000001">
    <property type="protein sequence ID" value="MFC4977048.1"/>
    <property type="molecule type" value="Genomic_DNA"/>
</dbReference>
<comment type="caution">
    <text evidence="1">The sequence shown here is derived from an EMBL/GenBank/DDBJ whole genome shotgun (WGS) entry which is preliminary data.</text>
</comment>
<evidence type="ECO:0000313" key="1">
    <source>
        <dbReference type="EMBL" id="MFC4977048.1"/>
    </source>
</evidence>
<dbReference type="GeneID" id="96256765"/>
<reference evidence="2" key="1">
    <citation type="journal article" date="2019" name="Int. J. Syst. Evol. Microbiol.">
        <title>The Global Catalogue of Microorganisms (GCM) 10K type strain sequencing project: providing services to taxonomists for standard genome sequencing and annotation.</title>
        <authorList>
            <consortium name="The Broad Institute Genomics Platform"/>
            <consortium name="The Broad Institute Genome Sequencing Center for Infectious Disease"/>
            <person name="Wu L."/>
            <person name="Ma J."/>
        </authorList>
    </citation>
    <scope>NUCLEOTIDE SEQUENCE [LARGE SCALE GENOMIC DNA]</scope>
    <source>
        <strain evidence="2">ICMP 257</strain>
    </source>
</reference>